<evidence type="ECO:0000313" key="1">
    <source>
        <dbReference type="Ensembl" id="ENSMSIP00000012124.1"/>
    </source>
</evidence>
<dbReference type="AlphaFoldDB" id="A0A8C6GWE3"/>
<sequence length="115" mass="12028">MLWAGAHPPGQKLEDTADVARILSILPFNCPVFSTPALALCSLGTSRGRPGASNQGGSRMLCGSPLRPYFGDGHTRPAYPGRFRSGVCALPGSSPPPPESNVGLSWKSFAKGTNF</sequence>
<protein>
    <submittedName>
        <fullName evidence="1">Uncharacterized protein</fullName>
    </submittedName>
</protein>
<dbReference type="Proteomes" id="UP000694415">
    <property type="component" value="Unplaced"/>
</dbReference>
<evidence type="ECO:0000313" key="2">
    <source>
        <dbReference type="Proteomes" id="UP000694415"/>
    </source>
</evidence>
<name>A0A8C6GWE3_MUSSI</name>
<accession>A0A8C6GWE3</accession>
<dbReference type="Ensembl" id="ENSMSIT00000015384.1">
    <property type="protein sequence ID" value="ENSMSIP00000012124.1"/>
    <property type="gene ID" value="ENSMSIG00000010566.1"/>
</dbReference>
<keyword evidence="2" id="KW-1185">Reference proteome</keyword>
<dbReference type="GeneTree" id="ENSGT01140000286838"/>
<proteinExistence type="predicted"/>
<reference evidence="1" key="1">
    <citation type="submission" date="2025-08" db="UniProtKB">
        <authorList>
            <consortium name="Ensembl"/>
        </authorList>
    </citation>
    <scope>IDENTIFICATION</scope>
</reference>
<organism evidence="1 2">
    <name type="scientific">Mus spicilegus</name>
    <name type="common">Mound-building mouse</name>
    <dbReference type="NCBI Taxonomy" id="10103"/>
    <lineage>
        <taxon>Eukaryota</taxon>
        <taxon>Metazoa</taxon>
        <taxon>Chordata</taxon>
        <taxon>Craniata</taxon>
        <taxon>Vertebrata</taxon>
        <taxon>Euteleostomi</taxon>
        <taxon>Mammalia</taxon>
        <taxon>Eutheria</taxon>
        <taxon>Euarchontoglires</taxon>
        <taxon>Glires</taxon>
        <taxon>Rodentia</taxon>
        <taxon>Myomorpha</taxon>
        <taxon>Muroidea</taxon>
        <taxon>Muridae</taxon>
        <taxon>Murinae</taxon>
        <taxon>Mus</taxon>
        <taxon>Mus</taxon>
    </lineage>
</organism>
<reference evidence="1" key="2">
    <citation type="submission" date="2025-09" db="UniProtKB">
        <authorList>
            <consortium name="Ensembl"/>
        </authorList>
    </citation>
    <scope>IDENTIFICATION</scope>
</reference>